<evidence type="ECO:0000256" key="7">
    <source>
        <dbReference type="ARBA" id="ARBA00022553"/>
    </source>
</evidence>
<feature type="domain" description="Protein kinase" evidence="17">
    <location>
        <begin position="12"/>
        <end position="262"/>
    </location>
</feature>
<evidence type="ECO:0000256" key="12">
    <source>
        <dbReference type="ARBA" id="ARBA00022840"/>
    </source>
</evidence>
<dbReference type="GO" id="GO:0004674">
    <property type="term" value="F:protein serine/threonine kinase activity"/>
    <property type="evidence" value="ECO:0007669"/>
    <property type="project" value="UniProtKB-KW"/>
</dbReference>
<dbReference type="GO" id="GO:0071958">
    <property type="term" value="C:new mitotic spindle pole body"/>
    <property type="evidence" value="ECO:0007669"/>
    <property type="project" value="EnsemblFungi"/>
</dbReference>
<keyword evidence="10 16" id="KW-0547">Nucleotide-binding</keyword>
<dbReference type="PANTHER" id="PTHR48012:SF27">
    <property type="entry name" value="SERINE_THREONINE-PROTEIN KINASE SID1"/>
    <property type="match status" value="1"/>
</dbReference>
<dbReference type="Gene3D" id="1.10.510.10">
    <property type="entry name" value="Transferase(Phosphotransferase) domain 1"/>
    <property type="match status" value="1"/>
</dbReference>
<dbReference type="InterPro" id="IPR001245">
    <property type="entry name" value="Ser-Thr/Tyr_kinase_cat_dom"/>
</dbReference>
<keyword evidence="12 16" id="KW-0067">ATP-binding</keyword>
<dbReference type="PROSITE" id="PS50011">
    <property type="entry name" value="PROTEIN_KINASE_DOM"/>
    <property type="match status" value="1"/>
</dbReference>
<evidence type="ECO:0000256" key="13">
    <source>
        <dbReference type="ARBA" id="ARBA00022842"/>
    </source>
</evidence>
<evidence type="ECO:0000256" key="1">
    <source>
        <dbReference type="ARBA" id="ARBA00001946"/>
    </source>
</evidence>
<evidence type="ECO:0000313" key="18">
    <source>
        <dbReference type="EMBL" id="KXN72539.1"/>
    </source>
</evidence>
<dbReference type="OrthoDB" id="248923at2759"/>
<dbReference type="OMA" id="ACEPIKR"/>
<evidence type="ECO:0000259" key="17">
    <source>
        <dbReference type="PROSITE" id="PS50011"/>
    </source>
</evidence>
<name>A0A137PC14_CONC2</name>
<evidence type="ECO:0000256" key="11">
    <source>
        <dbReference type="ARBA" id="ARBA00022777"/>
    </source>
</evidence>
<comment type="catalytic activity">
    <reaction evidence="15">
        <text>L-seryl-[protein] + ATP = O-phospho-L-seryl-[protein] + ADP + H(+)</text>
        <dbReference type="Rhea" id="RHEA:17989"/>
        <dbReference type="Rhea" id="RHEA-COMP:9863"/>
        <dbReference type="Rhea" id="RHEA-COMP:11604"/>
        <dbReference type="ChEBI" id="CHEBI:15378"/>
        <dbReference type="ChEBI" id="CHEBI:29999"/>
        <dbReference type="ChEBI" id="CHEBI:30616"/>
        <dbReference type="ChEBI" id="CHEBI:83421"/>
        <dbReference type="ChEBI" id="CHEBI:456216"/>
        <dbReference type="EC" id="2.7.11.1"/>
    </reaction>
</comment>
<dbReference type="Proteomes" id="UP000070444">
    <property type="component" value="Unassembled WGS sequence"/>
</dbReference>
<dbReference type="GO" id="GO:0046872">
    <property type="term" value="F:metal ion binding"/>
    <property type="evidence" value="ECO:0007669"/>
    <property type="project" value="UniProtKB-KW"/>
</dbReference>
<keyword evidence="13" id="KW-0460">Magnesium</keyword>
<proteinExistence type="inferred from homology"/>
<dbReference type="STRING" id="796925.A0A137PC14"/>
<sequence>MQITNGHPEEQYTILEKLGSGSFGVVYKAIDKVTNQVVAIKQIDLETAEDDISDIQQEITLLAQCESLYITKYYGSFVKGFKLWIVMEYMAGGSCLDLLKPSPFPEAHISIILKELLTGLDYLHCQGKLHRDIKAANVLLSGKGDVKLADFGVAAQLSHQKSKRNTFVGTPFWMAPEVIQQTGYDAKADIWSLGITAIEMAEGQPPYADYHPMRALFLIPKNPPPQLNARFSLEFQDFVKQCLTKDPISRPSAKELLKHPFISSVQAKPGFLLELIERYESYKMVFGDDMSEEPVSSVGQQSYASGLSWDFSTMRLTHKGSIGSGFGVTLIILYLDFHLTNSFLG</sequence>
<keyword evidence="6" id="KW-0723">Serine/threonine-protein kinase</keyword>
<dbReference type="GO" id="GO:0031028">
    <property type="term" value="P:septation initiation signaling"/>
    <property type="evidence" value="ECO:0007669"/>
    <property type="project" value="EnsemblFungi"/>
</dbReference>
<dbReference type="EMBL" id="KQ964451">
    <property type="protein sequence ID" value="KXN72539.1"/>
    <property type="molecule type" value="Genomic_DNA"/>
</dbReference>
<keyword evidence="19" id="KW-1185">Reference proteome</keyword>
<dbReference type="PANTHER" id="PTHR48012">
    <property type="entry name" value="STERILE20-LIKE KINASE, ISOFORM B-RELATED"/>
    <property type="match status" value="1"/>
</dbReference>
<dbReference type="GO" id="GO:0005737">
    <property type="term" value="C:cytoplasm"/>
    <property type="evidence" value="ECO:0007669"/>
    <property type="project" value="UniProtKB-SubCell"/>
</dbReference>
<keyword evidence="5" id="KW-0963">Cytoplasm</keyword>
<evidence type="ECO:0000256" key="15">
    <source>
        <dbReference type="ARBA" id="ARBA00048679"/>
    </source>
</evidence>
<dbReference type="EC" id="2.7.11.1" evidence="4"/>
<evidence type="ECO:0000256" key="5">
    <source>
        <dbReference type="ARBA" id="ARBA00022490"/>
    </source>
</evidence>
<dbReference type="PROSITE" id="PS00107">
    <property type="entry name" value="PROTEIN_KINASE_ATP"/>
    <property type="match status" value="1"/>
</dbReference>
<comment type="catalytic activity">
    <reaction evidence="14">
        <text>L-threonyl-[protein] + ATP = O-phospho-L-threonyl-[protein] + ADP + H(+)</text>
        <dbReference type="Rhea" id="RHEA:46608"/>
        <dbReference type="Rhea" id="RHEA-COMP:11060"/>
        <dbReference type="Rhea" id="RHEA-COMP:11605"/>
        <dbReference type="ChEBI" id="CHEBI:15378"/>
        <dbReference type="ChEBI" id="CHEBI:30013"/>
        <dbReference type="ChEBI" id="CHEBI:30616"/>
        <dbReference type="ChEBI" id="CHEBI:61977"/>
        <dbReference type="ChEBI" id="CHEBI:456216"/>
        <dbReference type="EC" id="2.7.11.1"/>
    </reaction>
</comment>
<dbReference type="Gene3D" id="3.30.200.20">
    <property type="entry name" value="Phosphorylase Kinase, domain 1"/>
    <property type="match status" value="1"/>
</dbReference>
<protein>
    <recommendedName>
        <fullName evidence="4">non-specific serine/threonine protein kinase</fullName>
        <ecNumber evidence="4">2.7.11.1</ecNumber>
    </recommendedName>
</protein>
<evidence type="ECO:0000256" key="3">
    <source>
        <dbReference type="ARBA" id="ARBA00008874"/>
    </source>
</evidence>
<keyword evidence="9" id="KW-0479">Metal-binding</keyword>
<dbReference type="GO" id="GO:1902412">
    <property type="term" value="P:regulation of mitotic cytokinesis"/>
    <property type="evidence" value="ECO:0007669"/>
    <property type="project" value="EnsemblFungi"/>
</dbReference>
<dbReference type="Pfam" id="PF00069">
    <property type="entry name" value="Pkinase"/>
    <property type="match status" value="1"/>
</dbReference>
<dbReference type="GO" id="GO:0035974">
    <property type="term" value="C:meiotic spindle pole body"/>
    <property type="evidence" value="ECO:0007669"/>
    <property type="project" value="EnsemblFungi"/>
</dbReference>
<keyword evidence="11 18" id="KW-0418">Kinase</keyword>
<feature type="binding site" evidence="16">
    <location>
        <position position="41"/>
    </location>
    <ligand>
        <name>ATP</name>
        <dbReference type="ChEBI" id="CHEBI:30616"/>
    </ligand>
</feature>
<accession>A0A137PC14</accession>
<evidence type="ECO:0000256" key="2">
    <source>
        <dbReference type="ARBA" id="ARBA00004496"/>
    </source>
</evidence>
<dbReference type="FunFam" id="1.10.510.10:FF:000411">
    <property type="entry name" value="Probable Ste20-like kinase Don3"/>
    <property type="match status" value="1"/>
</dbReference>
<evidence type="ECO:0000256" key="16">
    <source>
        <dbReference type="PROSITE-ProRule" id="PRU10141"/>
    </source>
</evidence>
<dbReference type="SUPFAM" id="SSF56112">
    <property type="entry name" value="Protein kinase-like (PK-like)"/>
    <property type="match status" value="1"/>
</dbReference>
<keyword evidence="7" id="KW-0597">Phosphoprotein</keyword>
<dbReference type="InterPro" id="IPR050629">
    <property type="entry name" value="STE20/SPS1-PAK"/>
</dbReference>
<reference evidence="18 19" key="1">
    <citation type="journal article" date="2015" name="Genome Biol. Evol.">
        <title>Phylogenomic analyses indicate that early fungi evolved digesting cell walls of algal ancestors of land plants.</title>
        <authorList>
            <person name="Chang Y."/>
            <person name="Wang S."/>
            <person name="Sekimoto S."/>
            <person name="Aerts A.L."/>
            <person name="Choi C."/>
            <person name="Clum A."/>
            <person name="LaButti K.M."/>
            <person name="Lindquist E.A."/>
            <person name="Yee Ngan C."/>
            <person name="Ohm R.A."/>
            <person name="Salamov A.A."/>
            <person name="Grigoriev I.V."/>
            <person name="Spatafora J.W."/>
            <person name="Berbee M.L."/>
        </authorList>
    </citation>
    <scope>NUCLEOTIDE SEQUENCE [LARGE SCALE GENOMIC DNA]</scope>
    <source>
        <strain evidence="18 19">NRRL 28638</strain>
    </source>
</reference>
<dbReference type="InterPro" id="IPR011009">
    <property type="entry name" value="Kinase-like_dom_sf"/>
</dbReference>
<dbReference type="AlphaFoldDB" id="A0A137PC14"/>
<evidence type="ECO:0000256" key="9">
    <source>
        <dbReference type="ARBA" id="ARBA00022723"/>
    </source>
</evidence>
<evidence type="ECO:0000256" key="14">
    <source>
        <dbReference type="ARBA" id="ARBA00047899"/>
    </source>
</evidence>
<dbReference type="GO" id="GO:0005524">
    <property type="term" value="F:ATP binding"/>
    <property type="evidence" value="ECO:0007669"/>
    <property type="project" value="UniProtKB-UniRule"/>
</dbReference>
<evidence type="ECO:0000256" key="8">
    <source>
        <dbReference type="ARBA" id="ARBA00022679"/>
    </source>
</evidence>
<dbReference type="InterPro" id="IPR017441">
    <property type="entry name" value="Protein_kinase_ATP_BS"/>
</dbReference>
<comment type="cofactor">
    <cofactor evidence="1">
        <name>Mg(2+)</name>
        <dbReference type="ChEBI" id="CHEBI:18420"/>
    </cofactor>
</comment>
<comment type="subcellular location">
    <subcellularLocation>
        <location evidence="2">Cytoplasm</location>
    </subcellularLocation>
</comment>
<dbReference type="PRINTS" id="PR00109">
    <property type="entry name" value="TYRKINASE"/>
</dbReference>
<dbReference type="InterPro" id="IPR000719">
    <property type="entry name" value="Prot_kinase_dom"/>
</dbReference>
<gene>
    <name evidence="18" type="ORF">CONCODRAFT_75221</name>
</gene>
<evidence type="ECO:0000256" key="4">
    <source>
        <dbReference type="ARBA" id="ARBA00012513"/>
    </source>
</evidence>
<organism evidence="18 19">
    <name type="scientific">Conidiobolus coronatus (strain ATCC 28846 / CBS 209.66 / NRRL 28638)</name>
    <name type="common">Delacroixia coronata</name>
    <dbReference type="NCBI Taxonomy" id="796925"/>
    <lineage>
        <taxon>Eukaryota</taxon>
        <taxon>Fungi</taxon>
        <taxon>Fungi incertae sedis</taxon>
        <taxon>Zoopagomycota</taxon>
        <taxon>Entomophthoromycotina</taxon>
        <taxon>Entomophthoromycetes</taxon>
        <taxon>Entomophthorales</taxon>
        <taxon>Ancylistaceae</taxon>
        <taxon>Conidiobolus</taxon>
    </lineage>
</organism>
<evidence type="ECO:0000313" key="19">
    <source>
        <dbReference type="Proteomes" id="UP000070444"/>
    </source>
</evidence>
<evidence type="ECO:0000256" key="10">
    <source>
        <dbReference type="ARBA" id="ARBA00022741"/>
    </source>
</evidence>
<keyword evidence="8" id="KW-0808">Transferase</keyword>
<comment type="similarity">
    <text evidence="3">Belongs to the protein kinase superfamily. STE Ser/Thr protein kinase family. STE20 subfamily.</text>
</comment>
<dbReference type="CDD" id="cd06609">
    <property type="entry name" value="STKc_MST3_like"/>
    <property type="match status" value="1"/>
</dbReference>
<evidence type="ECO:0000256" key="6">
    <source>
        <dbReference type="ARBA" id="ARBA00022527"/>
    </source>
</evidence>
<dbReference type="SMART" id="SM00220">
    <property type="entry name" value="S_TKc"/>
    <property type="match status" value="1"/>
</dbReference>